<keyword evidence="4" id="KW-0694">RNA-binding</keyword>
<proteinExistence type="inferred from homology"/>
<dbReference type="GO" id="GO:0003735">
    <property type="term" value="F:structural constituent of ribosome"/>
    <property type="evidence" value="ECO:0007669"/>
    <property type="project" value="InterPro"/>
</dbReference>
<dbReference type="InterPro" id="IPR001196">
    <property type="entry name" value="Ribosomal_uL15_CS"/>
</dbReference>
<evidence type="ECO:0000259" key="7">
    <source>
        <dbReference type="Pfam" id="PF00828"/>
    </source>
</evidence>
<dbReference type="PANTHER" id="PTHR12934:SF11">
    <property type="entry name" value="LARGE RIBOSOMAL SUBUNIT PROTEIN UL15M"/>
    <property type="match status" value="1"/>
</dbReference>
<dbReference type="NCBIfam" id="TIGR01071">
    <property type="entry name" value="rplO_bact"/>
    <property type="match status" value="1"/>
</dbReference>
<dbReference type="InterPro" id="IPR021131">
    <property type="entry name" value="Ribosomal_uL15/eL18"/>
</dbReference>
<evidence type="ECO:0000256" key="6">
    <source>
        <dbReference type="SAM" id="MobiDB-lite"/>
    </source>
</evidence>
<evidence type="ECO:0000256" key="1">
    <source>
        <dbReference type="ARBA" id="ARBA00007320"/>
    </source>
</evidence>
<dbReference type="PROSITE" id="PS00475">
    <property type="entry name" value="RIBOSOMAL_L15"/>
    <property type="match status" value="1"/>
</dbReference>
<feature type="compositionally biased region" description="Basic residues" evidence="6">
    <location>
        <begin position="38"/>
        <end position="53"/>
    </location>
</feature>
<evidence type="ECO:0000313" key="9">
    <source>
        <dbReference type="Proteomes" id="UP000177310"/>
    </source>
</evidence>
<evidence type="ECO:0000256" key="4">
    <source>
        <dbReference type="HAMAP-Rule" id="MF_01341"/>
    </source>
</evidence>
<dbReference type="STRING" id="1797542.A3J59_01940"/>
<comment type="function">
    <text evidence="4">Binds to the 23S rRNA.</text>
</comment>
<feature type="compositionally biased region" description="Gly residues" evidence="6">
    <location>
        <begin position="25"/>
        <end position="37"/>
    </location>
</feature>
<feature type="region of interest" description="Disordered" evidence="6">
    <location>
        <begin position="1"/>
        <end position="53"/>
    </location>
</feature>
<comment type="similarity">
    <text evidence="1 4 5">Belongs to the universal ribosomal protein uL15 family.</text>
</comment>
<comment type="subunit">
    <text evidence="4">Part of the 50S ribosomal subunit.</text>
</comment>
<comment type="caution">
    <text evidence="8">The sequence shown here is derived from an EMBL/GenBank/DDBJ whole genome shotgun (WGS) entry which is preliminary data.</text>
</comment>
<dbReference type="HAMAP" id="MF_01341">
    <property type="entry name" value="Ribosomal_uL15"/>
    <property type="match status" value="1"/>
</dbReference>
<evidence type="ECO:0000313" key="8">
    <source>
        <dbReference type="EMBL" id="OGY52492.1"/>
    </source>
</evidence>
<keyword evidence="3 4" id="KW-0687">Ribonucleoprotein</keyword>
<dbReference type="Pfam" id="PF00828">
    <property type="entry name" value="Ribosomal_L27A"/>
    <property type="match status" value="1"/>
</dbReference>
<evidence type="ECO:0000256" key="3">
    <source>
        <dbReference type="ARBA" id="ARBA00023274"/>
    </source>
</evidence>
<dbReference type="InterPro" id="IPR005749">
    <property type="entry name" value="Ribosomal_uL15_bac-type"/>
</dbReference>
<evidence type="ECO:0000256" key="2">
    <source>
        <dbReference type="ARBA" id="ARBA00022980"/>
    </source>
</evidence>
<protein>
    <recommendedName>
        <fullName evidence="4">Large ribosomal subunit protein uL15</fullName>
    </recommendedName>
</protein>
<organism evidence="8 9">
    <name type="scientific">Candidatus Buchananbacteria bacterium RIFCSPHIGHO2_02_FULL_56_16</name>
    <dbReference type="NCBI Taxonomy" id="1797542"/>
    <lineage>
        <taxon>Bacteria</taxon>
        <taxon>Candidatus Buchananiibacteriota</taxon>
    </lineage>
</organism>
<dbReference type="AlphaFoldDB" id="A0A1G1YJG8"/>
<dbReference type="GO" id="GO:0006412">
    <property type="term" value="P:translation"/>
    <property type="evidence" value="ECO:0007669"/>
    <property type="project" value="UniProtKB-UniRule"/>
</dbReference>
<dbReference type="SUPFAM" id="SSF52080">
    <property type="entry name" value="Ribosomal proteins L15p and L18e"/>
    <property type="match status" value="1"/>
</dbReference>
<feature type="domain" description="Large ribosomal subunit protein uL15/eL18" evidence="7">
    <location>
        <begin position="77"/>
        <end position="146"/>
    </location>
</feature>
<feature type="compositionally biased region" description="Basic residues" evidence="6">
    <location>
        <begin position="13"/>
        <end position="22"/>
    </location>
</feature>
<dbReference type="GO" id="GO:0022625">
    <property type="term" value="C:cytosolic large ribosomal subunit"/>
    <property type="evidence" value="ECO:0007669"/>
    <property type="project" value="TreeGrafter"/>
</dbReference>
<keyword evidence="4" id="KW-0699">rRNA-binding</keyword>
<sequence>MTLSLHTLQAARGSRHRRRRLGRGNASGTGTYSGRGLKGQRSRSGGKKKLKRKGFKVLLQQKQKLGGFRSLKPKKATVNLSQLETAFEANAVVDALGLSRRGLIRTTKTGLKILGDGQLTKPLIVVADSFSESAKQAILKAGGKVQGKFKQRR</sequence>
<dbReference type="Gene3D" id="3.100.10.10">
    <property type="match status" value="1"/>
</dbReference>
<dbReference type="PANTHER" id="PTHR12934">
    <property type="entry name" value="50S RIBOSOMAL PROTEIN L15"/>
    <property type="match status" value="1"/>
</dbReference>
<dbReference type="InterPro" id="IPR030878">
    <property type="entry name" value="Ribosomal_uL15"/>
</dbReference>
<keyword evidence="2 4" id="KW-0689">Ribosomal protein</keyword>
<gene>
    <name evidence="4" type="primary">rplO</name>
    <name evidence="8" type="ORF">A3J59_01940</name>
</gene>
<dbReference type="EMBL" id="MHIL01000002">
    <property type="protein sequence ID" value="OGY52492.1"/>
    <property type="molecule type" value="Genomic_DNA"/>
</dbReference>
<dbReference type="InterPro" id="IPR036227">
    <property type="entry name" value="Ribosomal_uL15/eL18_sf"/>
</dbReference>
<name>A0A1G1YJG8_9BACT</name>
<accession>A0A1G1YJG8</accession>
<dbReference type="GO" id="GO:0019843">
    <property type="term" value="F:rRNA binding"/>
    <property type="evidence" value="ECO:0007669"/>
    <property type="project" value="UniProtKB-UniRule"/>
</dbReference>
<reference evidence="8 9" key="1">
    <citation type="journal article" date="2016" name="Nat. Commun.">
        <title>Thousands of microbial genomes shed light on interconnected biogeochemical processes in an aquifer system.</title>
        <authorList>
            <person name="Anantharaman K."/>
            <person name="Brown C.T."/>
            <person name="Hug L.A."/>
            <person name="Sharon I."/>
            <person name="Castelle C.J."/>
            <person name="Probst A.J."/>
            <person name="Thomas B.C."/>
            <person name="Singh A."/>
            <person name="Wilkins M.J."/>
            <person name="Karaoz U."/>
            <person name="Brodie E.L."/>
            <person name="Williams K.H."/>
            <person name="Hubbard S.S."/>
            <person name="Banfield J.F."/>
        </authorList>
    </citation>
    <scope>NUCLEOTIDE SEQUENCE [LARGE SCALE GENOMIC DNA]</scope>
</reference>
<dbReference type="Proteomes" id="UP000177310">
    <property type="component" value="Unassembled WGS sequence"/>
</dbReference>
<evidence type="ECO:0000256" key="5">
    <source>
        <dbReference type="RuleBase" id="RU003888"/>
    </source>
</evidence>